<accession>E1ZGP9</accession>
<dbReference type="PANTHER" id="PTHR46467:SF1">
    <property type="entry name" value="TETHER CONTAINING UBX DOMAIN FOR GLUT4"/>
    <property type="match status" value="1"/>
</dbReference>
<protein>
    <recommendedName>
        <fullName evidence="1">TUG ubiquitin-like domain-containing protein</fullName>
    </recommendedName>
</protein>
<proteinExistence type="predicted"/>
<dbReference type="Gene3D" id="3.10.20.90">
    <property type="entry name" value="Phosphatidylinositol 3-kinase Catalytic Subunit, Chain A, domain 1"/>
    <property type="match status" value="2"/>
</dbReference>
<dbReference type="GeneID" id="17354453"/>
<dbReference type="GO" id="GO:0012506">
    <property type="term" value="C:vesicle membrane"/>
    <property type="evidence" value="ECO:0007669"/>
    <property type="project" value="TreeGrafter"/>
</dbReference>
<feature type="domain" description="TUG ubiquitin-like" evidence="1">
    <location>
        <begin position="10"/>
        <end position="64"/>
    </location>
</feature>
<sequence>MSAITVEAHRKRFSVKAAPMQPLSAVVAEVLGQLKLPDVRPEECRLVLKGKALDLSTPVRFANIGRDKLELHTGREQVLGVQEAPQPVAAVAPAAQQPPAAAAAQPIAPSASAAAASQAPPAAAPAAAAPAAMEEPSSSSAAAAAAALHPSVEVFGQRVWVFTRAAEQQAESSAAGAGPQDVDDAFFEFTEMDLRRVMASQVSQRAKQEGGHLMTAAMREKEERRRAESHGAVPIRLLLPDGQHCLQTALPATAPLRSVLALARAAMTEEAAAAAYLFTTPPRTVLKDLSASLYAAKMVPAAKVHVGIDVSKVPAGGQLIKPEVLALVEQPPERAAVMHANKPAQQQAAAGAASRSGLAAASGAAATPARAGGTGAKGVPKWLKIGK</sequence>
<evidence type="ECO:0000259" key="1">
    <source>
        <dbReference type="Pfam" id="PF11470"/>
    </source>
</evidence>
<dbReference type="GO" id="GO:0005634">
    <property type="term" value="C:nucleus"/>
    <property type="evidence" value="ECO:0007669"/>
    <property type="project" value="TreeGrafter"/>
</dbReference>
<dbReference type="InterPro" id="IPR029071">
    <property type="entry name" value="Ubiquitin-like_domsf"/>
</dbReference>
<dbReference type="RefSeq" id="XP_005846896.1">
    <property type="nucleotide sequence ID" value="XM_005846834.1"/>
</dbReference>
<dbReference type="Pfam" id="PF11470">
    <property type="entry name" value="TUG-UBL1"/>
    <property type="match status" value="1"/>
</dbReference>
<dbReference type="PANTHER" id="PTHR46467">
    <property type="entry name" value="TETHER CONTAINING UBX DOMAIN FOR GLUT4"/>
    <property type="match status" value="1"/>
</dbReference>
<evidence type="ECO:0000313" key="2">
    <source>
        <dbReference type="EMBL" id="EFN54794.1"/>
    </source>
</evidence>
<dbReference type="GO" id="GO:0005737">
    <property type="term" value="C:cytoplasm"/>
    <property type="evidence" value="ECO:0007669"/>
    <property type="project" value="TreeGrafter"/>
</dbReference>
<keyword evidence="3" id="KW-1185">Reference proteome</keyword>
<dbReference type="SUPFAM" id="SSF54236">
    <property type="entry name" value="Ubiquitin-like"/>
    <property type="match status" value="1"/>
</dbReference>
<dbReference type="eggNOG" id="KOG2699">
    <property type="taxonomic scope" value="Eukaryota"/>
</dbReference>
<dbReference type="AlphaFoldDB" id="E1ZGP9"/>
<dbReference type="KEGG" id="cvr:CHLNCDRAFT_134760"/>
<gene>
    <name evidence="2" type="ORF">CHLNCDRAFT_134760</name>
</gene>
<dbReference type="OrthoDB" id="440781at2759"/>
<dbReference type="InterPro" id="IPR021569">
    <property type="entry name" value="TUG-UBL1"/>
</dbReference>
<reference evidence="2 3" key="1">
    <citation type="journal article" date="2010" name="Plant Cell">
        <title>The Chlorella variabilis NC64A genome reveals adaptation to photosymbiosis, coevolution with viruses, and cryptic sex.</title>
        <authorList>
            <person name="Blanc G."/>
            <person name="Duncan G."/>
            <person name="Agarkova I."/>
            <person name="Borodovsky M."/>
            <person name="Gurnon J."/>
            <person name="Kuo A."/>
            <person name="Lindquist E."/>
            <person name="Lucas S."/>
            <person name="Pangilinan J."/>
            <person name="Polle J."/>
            <person name="Salamov A."/>
            <person name="Terry A."/>
            <person name="Yamada T."/>
            <person name="Dunigan D.D."/>
            <person name="Grigoriev I.V."/>
            <person name="Claverie J.M."/>
            <person name="Van Etten J.L."/>
        </authorList>
    </citation>
    <scope>NUCLEOTIDE SEQUENCE [LARGE SCALE GENOMIC DNA]</scope>
    <source>
        <strain evidence="2 3">NC64A</strain>
    </source>
</reference>
<dbReference type="GO" id="GO:0006886">
    <property type="term" value="P:intracellular protein transport"/>
    <property type="evidence" value="ECO:0007669"/>
    <property type="project" value="TreeGrafter"/>
</dbReference>
<dbReference type="STRING" id="554065.E1ZGP9"/>
<organism evidence="3">
    <name type="scientific">Chlorella variabilis</name>
    <name type="common">Green alga</name>
    <dbReference type="NCBI Taxonomy" id="554065"/>
    <lineage>
        <taxon>Eukaryota</taxon>
        <taxon>Viridiplantae</taxon>
        <taxon>Chlorophyta</taxon>
        <taxon>core chlorophytes</taxon>
        <taxon>Trebouxiophyceae</taxon>
        <taxon>Chlorellales</taxon>
        <taxon>Chlorellaceae</taxon>
        <taxon>Chlorella clade</taxon>
        <taxon>Chlorella</taxon>
    </lineage>
</organism>
<dbReference type="EMBL" id="GL433846">
    <property type="protein sequence ID" value="EFN54794.1"/>
    <property type="molecule type" value="Genomic_DNA"/>
</dbReference>
<dbReference type="InParanoid" id="E1ZGP9"/>
<evidence type="ECO:0000313" key="3">
    <source>
        <dbReference type="Proteomes" id="UP000008141"/>
    </source>
</evidence>
<name>E1ZGP9_CHLVA</name>
<dbReference type="Proteomes" id="UP000008141">
    <property type="component" value="Unassembled WGS sequence"/>
</dbReference>